<dbReference type="EMBL" id="JAGKQM010001548">
    <property type="protein sequence ID" value="KAH0851726.1"/>
    <property type="molecule type" value="Genomic_DNA"/>
</dbReference>
<comment type="caution">
    <text evidence="1">The sequence shown here is derived from an EMBL/GenBank/DDBJ whole genome shotgun (WGS) entry which is preliminary data.</text>
</comment>
<evidence type="ECO:0000313" key="1">
    <source>
        <dbReference type="EMBL" id="KAH0851726.1"/>
    </source>
</evidence>
<name>A0ABQ7X9E8_BRANA</name>
<organism evidence="1 2">
    <name type="scientific">Brassica napus</name>
    <name type="common">Rape</name>
    <dbReference type="NCBI Taxonomy" id="3708"/>
    <lineage>
        <taxon>Eukaryota</taxon>
        <taxon>Viridiplantae</taxon>
        <taxon>Streptophyta</taxon>
        <taxon>Embryophyta</taxon>
        <taxon>Tracheophyta</taxon>
        <taxon>Spermatophyta</taxon>
        <taxon>Magnoliopsida</taxon>
        <taxon>eudicotyledons</taxon>
        <taxon>Gunneridae</taxon>
        <taxon>Pentapetalae</taxon>
        <taxon>rosids</taxon>
        <taxon>malvids</taxon>
        <taxon>Brassicales</taxon>
        <taxon>Brassicaceae</taxon>
        <taxon>Brassiceae</taxon>
        <taxon>Brassica</taxon>
    </lineage>
</organism>
<protein>
    <submittedName>
        <fullName evidence="1">Uncharacterized protein</fullName>
    </submittedName>
</protein>
<sequence>MDTLCDTLLCFSADELQRRCSQSFSCGDQTDLFYLSGYLAESNAATPTSSSNAVKGLQRLASLP</sequence>
<gene>
    <name evidence="1" type="ORF">HID58_094514</name>
</gene>
<reference evidence="1 2" key="1">
    <citation type="submission" date="2021-05" db="EMBL/GenBank/DDBJ databases">
        <title>Genome Assembly of Synthetic Allotetraploid Brassica napus Reveals Homoeologous Exchanges between Subgenomes.</title>
        <authorList>
            <person name="Davis J.T."/>
        </authorList>
    </citation>
    <scope>NUCLEOTIDE SEQUENCE [LARGE SCALE GENOMIC DNA]</scope>
    <source>
        <strain evidence="2">cv. Da-Ae</strain>
        <tissue evidence="1">Seedling</tissue>
    </source>
</reference>
<accession>A0ABQ7X9E8</accession>
<dbReference type="Proteomes" id="UP000824890">
    <property type="component" value="Unassembled WGS sequence"/>
</dbReference>
<keyword evidence="2" id="KW-1185">Reference proteome</keyword>
<evidence type="ECO:0000313" key="2">
    <source>
        <dbReference type="Proteomes" id="UP000824890"/>
    </source>
</evidence>
<proteinExistence type="predicted"/>